<keyword evidence="3" id="KW-1185">Reference proteome</keyword>
<evidence type="ECO:0000313" key="2">
    <source>
        <dbReference type="EMBL" id="SPJ24606.1"/>
    </source>
</evidence>
<gene>
    <name evidence="2" type="ORF">PAA8504_02442</name>
</gene>
<dbReference type="GO" id="GO:0003677">
    <property type="term" value="F:DNA binding"/>
    <property type="evidence" value="ECO:0007669"/>
    <property type="project" value="InterPro"/>
</dbReference>
<evidence type="ECO:0000313" key="3">
    <source>
        <dbReference type="Proteomes" id="UP000244912"/>
    </source>
</evidence>
<name>A0A2R8BWZ9_9RHOB</name>
<reference evidence="2 3" key="1">
    <citation type="submission" date="2018-03" db="EMBL/GenBank/DDBJ databases">
        <authorList>
            <person name="Keele B.F."/>
        </authorList>
    </citation>
    <scope>NUCLEOTIDE SEQUENCE [LARGE SCALE GENOMIC DNA]</scope>
    <source>
        <strain evidence="2 3">CECT 8504</strain>
    </source>
</reference>
<evidence type="ECO:0000259" key="1">
    <source>
        <dbReference type="Pfam" id="PF01548"/>
    </source>
</evidence>
<dbReference type="PANTHER" id="PTHR33055">
    <property type="entry name" value="TRANSPOSASE FOR INSERTION SEQUENCE ELEMENT IS1111A"/>
    <property type="match status" value="1"/>
</dbReference>
<dbReference type="PANTHER" id="PTHR33055:SF17">
    <property type="entry name" value="THIRD ORF IN TRANSPOSON ISC1491"/>
    <property type="match status" value="1"/>
</dbReference>
<organism evidence="2 3">
    <name type="scientific">Palleronia abyssalis</name>
    <dbReference type="NCBI Taxonomy" id="1501240"/>
    <lineage>
        <taxon>Bacteria</taxon>
        <taxon>Pseudomonadati</taxon>
        <taxon>Pseudomonadota</taxon>
        <taxon>Alphaproteobacteria</taxon>
        <taxon>Rhodobacterales</taxon>
        <taxon>Roseobacteraceae</taxon>
        <taxon>Palleronia</taxon>
    </lineage>
</organism>
<dbReference type="AlphaFoldDB" id="A0A2R8BWZ9"/>
<dbReference type="InterPro" id="IPR047650">
    <property type="entry name" value="Transpos_IS110"/>
</dbReference>
<proteinExistence type="predicted"/>
<dbReference type="Proteomes" id="UP000244912">
    <property type="component" value="Unassembled WGS sequence"/>
</dbReference>
<dbReference type="GO" id="GO:0004803">
    <property type="term" value="F:transposase activity"/>
    <property type="evidence" value="ECO:0007669"/>
    <property type="project" value="InterPro"/>
</dbReference>
<dbReference type="RefSeq" id="WP_181375784.1">
    <property type="nucleotide sequence ID" value="NZ_ONZF01000005.1"/>
</dbReference>
<feature type="domain" description="Transposase IS110-like N-terminal" evidence="1">
    <location>
        <begin position="5"/>
        <end position="144"/>
    </location>
</feature>
<dbReference type="InterPro" id="IPR002525">
    <property type="entry name" value="Transp_IS110-like_N"/>
</dbReference>
<dbReference type="EMBL" id="ONZF01000005">
    <property type="protein sequence ID" value="SPJ24606.1"/>
    <property type="molecule type" value="Genomic_DNA"/>
</dbReference>
<dbReference type="Pfam" id="PF01548">
    <property type="entry name" value="DEDD_Tnp_IS110"/>
    <property type="match status" value="1"/>
</dbReference>
<sequence>MQDAIGVDVSKAMLVAYCSLINEYRQFPNDAAGLAAPEQWASDDIAVIVFEASGAYHRELERHLSRRGLAFAKVNPRQARRFAEAIGRVAKTDRLDAEMLARMGATLQLEPTVAQPEVVADLRDLLVFRRGLIKDRTAARTRLKMARQVVLRRFLTQRLTQVERQGARHDIHTRMAGLHHLLTGGPRQPSWRSSYPPRRLWGDIGLAEGRARAPRRFLQARLRR</sequence>
<accession>A0A2R8BWZ9</accession>
<protein>
    <recommendedName>
        <fullName evidence="1">Transposase IS110-like N-terminal domain-containing protein</fullName>
    </recommendedName>
</protein>
<dbReference type="GO" id="GO:0006313">
    <property type="term" value="P:DNA transposition"/>
    <property type="evidence" value="ECO:0007669"/>
    <property type="project" value="InterPro"/>
</dbReference>